<feature type="domain" description="Acyltransferase 3" evidence="3">
    <location>
        <begin position="193"/>
        <end position="585"/>
    </location>
</feature>
<reference evidence="4" key="1">
    <citation type="submission" date="2022-10" db="EMBL/GenBank/DDBJ databases">
        <authorList>
            <person name="Chen Y."/>
            <person name="Dougan E. K."/>
            <person name="Chan C."/>
            <person name="Rhodes N."/>
            <person name="Thang M."/>
        </authorList>
    </citation>
    <scope>NUCLEOTIDE SEQUENCE</scope>
</reference>
<feature type="transmembrane region" description="Helical" evidence="2">
    <location>
        <begin position="459"/>
        <end position="481"/>
    </location>
</feature>
<feature type="transmembrane region" description="Helical" evidence="2">
    <location>
        <begin position="501"/>
        <end position="521"/>
    </location>
</feature>
<keyword evidence="2" id="KW-1133">Transmembrane helix</keyword>
<keyword evidence="2" id="KW-0472">Membrane</keyword>
<evidence type="ECO:0000259" key="3">
    <source>
        <dbReference type="Pfam" id="PF01757"/>
    </source>
</evidence>
<evidence type="ECO:0000256" key="2">
    <source>
        <dbReference type="SAM" id="Phobius"/>
    </source>
</evidence>
<feature type="region of interest" description="Disordered" evidence="1">
    <location>
        <begin position="612"/>
        <end position="643"/>
    </location>
</feature>
<dbReference type="EMBL" id="CAMXCT010000414">
    <property type="protein sequence ID" value="CAI3978483.1"/>
    <property type="molecule type" value="Genomic_DNA"/>
</dbReference>
<keyword evidence="5" id="KW-0547">Nucleotide-binding</keyword>
<name>A0A9P1FJJ0_9DINO</name>
<feature type="transmembrane region" description="Helical" evidence="2">
    <location>
        <begin position="574"/>
        <end position="592"/>
    </location>
</feature>
<feature type="transmembrane region" description="Helical" evidence="2">
    <location>
        <begin position="422"/>
        <end position="439"/>
    </location>
</feature>
<keyword evidence="5" id="KW-0406">Ion transport</keyword>
<dbReference type="InterPro" id="IPR002656">
    <property type="entry name" value="Acyl_transf_3_dom"/>
</dbReference>
<dbReference type="OrthoDB" id="425938at2759"/>
<dbReference type="GO" id="GO:0005524">
    <property type="term" value="F:ATP binding"/>
    <property type="evidence" value="ECO:0007669"/>
    <property type="project" value="UniProtKB-KW"/>
</dbReference>
<keyword evidence="5" id="KW-0407">Ion channel</keyword>
<dbReference type="PANTHER" id="PTHR11161">
    <property type="entry name" value="O-ACYLTRANSFERASE"/>
    <property type="match status" value="1"/>
</dbReference>
<keyword evidence="2" id="KW-0812">Transmembrane</keyword>
<dbReference type="AlphaFoldDB" id="A0A9P1FJJ0"/>
<dbReference type="EMBL" id="CAMXCT020000414">
    <property type="protein sequence ID" value="CAL1131858.1"/>
    <property type="molecule type" value="Genomic_DNA"/>
</dbReference>
<keyword evidence="5" id="KW-0067">ATP-binding</keyword>
<feature type="transmembrane region" description="Helical" evidence="2">
    <location>
        <begin position="289"/>
        <end position="309"/>
    </location>
</feature>
<dbReference type="GO" id="GO:0034220">
    <property type="term" value="P:monoatomic ion transmembrane transport"/>
    <property type="evidence" value="ECO:0007669"/>
    <property type="project" value="UniProtKB-KW"/>
</dbReference>
<keyword evidence="6" id="KW-1185">Reference proteome</keyword>
<reference evidence="5 6" key="2">
    <citation type="submission" date="2024-05" db="EMBL/GenBank/DDBJ databases">
        <authorList>
            <person name="Chen Y."/>
            <person name="Shah S."/>
            <person name="Dougan E. K."/>
            <person name="Thang M."/>
            <person name="Chan C."/>
        </authorList>
    </citation>
    <scope>NUCLEOTIDE SEQUENCE [LARGE SCALE GENOMIC DNA]</scope>
</reference>
<feature type="transmembrane region" description="Helical" evidence="2">
    <location>
        <begin position="350"/>
        <end position="371"/>
    </location>
</feature>
<feature type="transmembrane region" description="Helical" evidence="2">
    <location>
        <begin position="125"/>
        <end position="148"/>
    </location>
</feature>
<evidence type="ECO:0000313" key="6">
    <source>
        <dbReference type="Proteomes" id="UP001152797"/>
    </source>
</evidence>
<evidence type="ECO:0000313" key="4">
    <source>
        <dbReference type="EMBL" id="CAI3978483.1"/>
    </source>
</evidence>
<dbReference type="PANTHER" id="PTHR11161:SF0">
    <property type="entry name" value="O-ACYLTRANSFERASE LIKE PROTEIN"/>
    <property type="match status" value="1"/>
</dbReference>
<accession>A0A9P1FJJ0</accession>
<dbReference type="EMBL" id="CAMXCT030000414">
    <property type="protein sequence ID" value="CAL4765795.1"/>
    <property type="molecule type" value="Genomic_DNA"/>
</dbReference>
<feature type="transmembrane region" description="Helical" evidence="2">
    <location>
        <begin position="378"/>
        <end position="402"/>
    </location>
</feature>
<dbReference type="Pfam" id="PF01757">
    <property type="entry name" value="Acyl_transf_3"/>
    <property type="match status" value="1"/>
</dbReference>
<feature type="transmembrane region" description="Helical" evidence="2">
    <location>
        <begin position="542"/>
        <end position="562"/>
    </location>
</feature>
<comment type="caution">
    <text evidence="4">The sequence shown here is derived from an EMBL/GenBank/DDBJ whole genome shotgun (WGS) entry which is preliminary data.</text>
</comment>
<evidence type="ECO:0000313" key="5">
    <source>
        <dbReference type="EMBL" id="CAL4765795.1"/>
    </source>
</evidence>
<dbReference type="GO" id="GO:0016747">
    <property type="term" value="F:acyltransferase activity, transferring groups other than amino-acyl groups"/>
    <property type="evidence" value="ECO:0007669"/>
    <property type="project" value="InterPro"/>
</dbReference>
<keyword evidence="5" id="KW-0813">Transport</keyword>
<dbReference type="Proteomes" id="UP001152797">
    <property type="component" value="Unassembled WGS sequence"/>
</dbReference>
<dbReference type="InterPro" id="IPR052728">
    <property type="entry name" value="O2_lipid_transport_reg"/>
</dbReference>
<gene>
    <name evidence="4" type="ORF">C1SCF055_LOCUS6533</name>
</gene>
<organism evidence="4">
    <name type="scientific">Cladocopium goreaui</name>
    <dbReference type="NCBI Taxonomy" id="2562237"/>
    <lineage>
        <taxon>Eukaryota</taxon>
        <taxon>Sar</taxon>
        <taxon>Alveolata</taxon>
        <taxon>Dinophyceae</taxon>
        <taxon>Suessiales</taxon>
        <taxon>Symbiodiniaceae</taxon>
        <taxon>Cladocopium</taxon>
    </lineage>
</organism>
<proteinExistence type="predicted"/>
<evidence type="ECO:0000256" key="1">
    <source>
        <dbReference type="SAM" id="MobiDB-lite"/>
    </source>
</evidence>
<sequence>MTTLPELTDKESCLDSLRSLPPAILAEMSLSTGKSLPRDAGKFVTCNGISGAHYLLATMMGAMPMAPQTALKLGLGLCVPEACGQNDVPAILNSSALIPDLRVLTISNVHVSDPVKGLAAPGIRFGFAVAIVMILVLMIAVSTAYAWVTNRSQDSPNSRLARNSTLTQAFSLIGRSGTLTKLVELPPSKPTDCLNGLRVLAMAWIILGHSFLMPEGVSGYLNPQDITSSPLNTASAESNPLLMIIIQAEQSVDTFFFLSGFLLSHLMLKELQHRGAHPLLAILLRYFRLTPSLALAMLVYYGILPYLAFGPFAATLQDSIFRRCDGSWWSELTYTMNFIPFDSDKACMGWTWYLGDDMIFFLLGSAVVPIYHRRKKLGWLLLVCLIGLSMGATAWLIARYHLSPYVFDSHYTQYSYYAYSKPYTRAPAYFVGISTAWFLQMLENKGVTRETQPCERRQLLATSAAVAAVAILCLVVFIPATDFGKRKNSWNDFESILLLDVGRVAWALAWAVITVLCYYGYLPLTNAFLSHPGWTPFVRLTYGAYLLHPLVIKLAAGTSVQYYTFSGMEVCYRFIGNCLTAYASAIALWCLIERPIMTLTTAGLKPRAIQQKIESSNSGPALESAAGTGESSEPSRGVLPSSP</sequence>
<protein>
    <submittedName>
        <fullName evidence="5">Mitochondrial potassium channel ATP-binding subunit (ATP-binding cassette sub-family B member 8, mitochondrial) (Mitochondrial sulfonylurea-receptor)</fullName>
    </submittedName>
</protein>